<evidence type="ECO:0000259" key="3">
    <source>
        <dbReference type="Pfam" id="PF13399"/>
    </source>
</evidence>
<comment type="caution">
    <text evidence="4">The sequence shown here is derived from an EMBL/GenBank/DDBJ whole genome shotgun (WGS) entry which is preliminary data.</text>
</comment>
<proteinExistence type="predicted"/>
<name>A0ABU5N9X5_9MICO</name>
<organism evidence="4 5">
    <name type="scientific">Microbacterium aquimaris</name>
    <dbReference type="NCBI Taxonomy" id="459816"/>
    <lineage>
        <taxon>Bacteria</taxon>
        <taxon>Bacillati</taxon>
        <taxon>Actinomycetota</taxon>
        <taxon>Actinomycetes</taxon>
        <taxon>Micrococcales</taxon>
        <taxon>Microbacteriaceae</taxon>
        <taxon>Microbacterium</taxon>
    </lineage>
</organism>
<evidence type="ECO:0000256" key="1">
    <source>
        <dbReference type="SAM" id="MobiDB-lite"/>
    </source>
</evidence>
<gene>
    <name evidence="4" type="ORF">R2Q92_13730</name>
</gene>
<dbReference type="InterPro" id="IPR027381">
    <property type="entry name" value="LytR/CpsA/Psr_C"/>
</dbReference>
<dbReference type="Gene3D" id="3.30.70.2390">
    <property type="match status" value="1"/>
</dbReference>
<feature type="transmembrane region" description="Helical" evidence="2">
    <location>
        <begin position="34"/>
        <end position="58"/>
    </location>
</feature>
<feature type="compositionally biased region" description="Basic and acidic residues" evidence="1">
    <location>
        <begin position="1"/>
        <end position="13"/>
    </location>
</feature>
<keyword evidence="2" id="KW-0472">Membrane</keyword>
<sequence>MPKSTYPRDRFDDLPTDSGRVGAHRAENPHMRGWVVFLWAAVATLLLIVVGIFATMVMSGRVSLVPDAEPTPTPTATVEPVIDTSYDVLVLNATPESGLATQVKDILVTAGWSSDQVNASEAGTTDFAETTIYYAFPDDEAAAAGIADLLGGARIEQSDFYQPVDDTATEDVDESQSSQLTVVIGLDRTADAPEETPAP</sequence>
<keyword evidence="5" id="KW-1185">Reference proteome</keyword>
<evidence type="ECO:0000313" key="4">
    <source>
        <dbReference type="EMBL" id="MDZ8162890.1"/>
    </source>
</evidence>
<dbReference type="Proteomes" id="UP001291912">
    <property type="component" value="Unassembled WGS sequence"/>
</dbReference>
<accession>A0ABU5N9X5</accession>
<dbReference type="Pfam" id="PF13399">
    <property type="entry name" value="LytR_C"/>
    <property type="match status" value="1"/>
</dbReference>
<dbReference type="EMBL" id="JAWJYN010000003">
    <property type="protein sequence ID" value="MDZ8162890.1"/>
    <property type="molecule type" value="Genomic_DNA"/>
</dbReference>
<evidence type="ECO:0000313" key="5">
    <source>
        <dbReference type="Proteomes" id="UP001291912"/>
    </source>
</evidence>
<keyword evidence="2" id="KW-0812">Transmembrane</keyword>
<feature type="region of interest" description="Disordered" evidence="1">
    <location>
        <begin position="1"/>
        <end position="22"/>
    </location>
</feature>
<protein>
    <submittedName>
        <fullName evidence="4">LytR C-terminal domain-containing protein</fullName>
    </submittedName>
</protein>
<feature type="domain" description="LytR/CpsA/Psr regulator C-terminal" evidence="3">
    <location>
        <begin position="86"/>
        <end position="187"/>
    </location>
</feature>
<reference evidence="4 5" key="1">
    <citation type="submission" date="2023-10" db="EMBL/GenBank/DDBJ databases">
        <title>Microbacterium xanthum sp. nov., isolated from seaweed.</title>
        <authorList>
            <person name="Lee S.D."/>
        </authorList>
    </citation>
    <scope>NUCLEOTIDE SEQUENCE [LARGE SCALE GENOMIC DNA]</scope>
    <source>
        <strain evidence="4 5">KCTC 19124</strain>
    </source>
</reference>
<dbReference type="RefSeq" id="WP_322597664.1">
    <property type="nucleotide sequence ID" value="NZ_BAAAPT010000001.1"/>
</dbReference>
<evidence type="ECO:0000256" key="2">
    <source>
        <dbReference type="SAM" id="Phobius"/>
    </source>
</evidence>
<keyword evidence="2" id="KW-1133">Transmembrane helix</keyword>